<feature type="region of interest" description="Disordered" evidence="1">
    <location>
        <begin position="97"/>
        <end position="116"/>
    </location>
</feature>
<feature type="compositionally biased region" description="Polar residues" evidence="1">
    <location>
        <begin position="23"/>
        <end position="35"/>
    </location>
</feature>
<keyword evidence="3" id="KW-1185">Reference proteome</keyword>
<dbReference type="RefSeq" id="XP_043000000.1">
    <property type="nucleotide sequence ID" value="XM_043144065.1"/>
</dbReference>
<dbReference type="EMBL" id="CP072757">
    <property type="protein sequence ID" value="QUC22327.1"/>
    <property type="molecule type" value="Genomic_DNA"/>
</dbReference>
<name>A0A8E5MK55_USTVR</name>
<organism evidence="2 3">
    <name type="scientific">Ustilaginoidea virens</name>
    <name type="common">Rice false smut fungus</name>
    <name type="synonym">Villosiclava virens</name>
    <dbReference type="NCBI Taxonomy" id="1159556"/>
    <lineage>
        <taxon>Eukaryota</taxon>
        <taxon>Fungi</taxon>
        <taxon>Dikarya</taxon>
        <taxon>Ascomycota</taxon>
        <taxon>Pezizomycotina</taxon>
        <taxon>Sordariomycetes</taxon>
        <taxon>Hypocreomycetidae</taxon>
        <taxon>Hypocreales</taxon>
        <taxon>Clavicipitaceae</taxon>
        <taxon>Ustilaginoidea</taxon>
    </lineage>
</organism>
<evidence type="ECO:0000313" key="3">
    <source>
        <dbReference type="Proteomes" id="UP000027002"/>
    </source>
</evidence>
<protein>
    <submittedName>
        <fullName evidence="2">Uncharacterized protein</fullName>
    </submittedName>
</protein>
<proteinExistence type="predicted"/>
<dbReference type="Proteomes" id="UP000027002">
    <property type="component" value="Chromosome 5"/>
</dbReference>
<accession>A0A8E5MK55</accession>
<feature type="region of interest" description="Disordered" evidence="1">
    <location>
        <begin position="18"/>
        <end position="66"/>
    </location>
</feature>
<dbReference type="GeneID" id="66067345"/>
<sequence>MLMDLHSALEAARSSRLEAQKHSLCQRQRRATASSVLREANGKQGRIASRADGVNPGPDQMNQARDGDDAHAVSFHHHVAMGWGVMMMMIRCGRRTPVSGQGGGLRNQRGRQASPSRIAAAIMRGSCKPSLNGL</sequence>
<evidence type="ECO:0000313" key="2">
    <source>
        <dbReference type="EMBL" id="QUC22327.1"/>
    </source>
</evidence>
<dbReference type="AlphaFoldDB" id="A0A8E5MK55"/>
<gene>
    <name evidence="2" type="ORF">UV8b_06568</name>
</gene>
<reference evidence="2" key="1">
    <citation type="submission" date="2020-03" db="EMBL/GenBank/DDBJ databases">
        <title>A mixture of massive structural variations and highly conserved coding sequences in Ustilaginoidea virens genome.</title>
        <authorList>
            <person name="Zhang K."/>
            <person name="Zhao Z."/>
            <person name="Zhang Z."/>
            <person name="Li Y."/>
            <person name="Hsiang T."/>
            <person name="Sun W."/>
        </authorList>
    </citation>
    <scope>NUCLEOTIDE SEQUENCE</scope>
    <source>
        <strain evidence="2">UV-8b</strain>
    </source>
</reference>
<evidence type="ECO:0000256" key="1">
    <source>
        <dbReference type="SAM" id="MobiDB-lite"/>
    </source>
</evidence>
<dbReference type="KEGG" id="uvi:66067345"/>